<comment type="function">
    <text evidence="2">Catalyzes the condensation of isopentenyl diphosphate (IPP) with allylic pyrophosphates generating different type of terpenoids.</text>
</comment>
<dbReference type="NCBIfam" id="TIGR00055">
    <property type="entry name" value="uppS"/>
    <property type="match status" value="1"/>
</dbReference>
<feature type="binding site" evidence="2">
    <location>
        <position position="12"/>
    </location>
    <ligand>
        <name>Mg(2+)</name>
        <dbReference type="ChEBI" id="CHEBI:18420"/>
    </ligand>
</feature>
<dbReference type="PANTHER" id="PTHR10291:SF0">
    <property type="entry name" value="DEHYDRODOLICHYL DIPHOSPHATE SYNTHASE 2"/>
    <property type="match status" value="1"/>
</dbReference>
<dbReference type="GO" id="GO:0016094">
    <property type="term" value="P:polyprenol biosynthetic process"/>
    <property type="evidence" value="ECO:0007669"/>
    <property type="project" value="TreeGrafter"/>
</dbReference>
<dbReference type="GO" id="GO:0008834">
    <property type="term" value="F:ditrans,polycis-undecaprenyl-diphosphate synthase [(2E,6E)-farnesyl-diphosphate specific] activity"/>
    <property type="evidence" value="ECO:0007669"/>
    <property type="project" value="TreeGrafter"/>
</dbReference>
<feature type="binding site" evidence="2">
    <location>
        <position position="17"/>
    </location>
    <ligand>
        <name>substrate</name>
    </ligand>
</feature>
<dbReference type="NCBIfam" id="NF011405">
    <property type="entry name" value="PRK14830.1"/>
    <property type="match status" value="1"/>
</dbReference>
<dbReference type="HAMAP" id="MF_01139">
    <property type="entry name" value="ISPT"/>
    <property type="match status" value="1"/>
</dbReference>
<feature type="binding site" evidence="2">
    <location>
        <position position="63"/>
    </location>
    <ligand>
        <name>substrate</name>
    </ligand>
</feature>
<comment type="similarity">
    <text evidence="2">Belongs to the UPP synthase family.</text>
</comment>
<dbReference type="Pfam" id="PF01255">
    <property type="entry name" value="Prenyltransf"/>
    <property type="match status" value="1"/>
</dbReference>
<dbReference type="GO" id="GO:0005829">
    <property type="term" value="C:cytosol"/>
    <property type="evidence" value="ECO:0007669"/>
    <property type="project" value="TreeGrafter"/>
</dbReference>
<feature type="binding site" evidence="2">
    <location>
        <begin position="57"/>
        <end position="59"/>
    </location>
    <ligand>
        <name>substrate</name>
    </ligand>
</feature>
<dbReference type="EC" id="2.5.1.-" evidence="2"/>
<evidence type="ECO:0000256" key="2">
    <source>
        <dbReference type="HAMAP-Rule" id="MF_01139"/>
    </source>
</evidence>
<dbReference type="InterPro" id="IPR036424">
    <property type="entry name" value="UPP_synth-like_sf"/>
</dbReference>
<feature type="binding site" evidence="2">
    <location>
        <position position="25"/>
    </location>
    <ligand>
        <name>substrate</name>
    </ligand>
</feature>
<reference evidence="3 4" key="1">
    <citation type="submission" date="2019-07" db="EMBL/GenBank/DDBJ databases">
        <title>Genomic Encyclopedia of Type Strains, Phase IV (KMG-IV): sequencing the most valuable type-strain genomes for metagenomic binning, comparative biology and taxonomic classification.</title>
        <authorList>
            <person name="Goeker M."/>
        </authorList>
    </citation>
    <scope>NUCLEOTIDE SEQUENCE [LARGE SCALE GENOMIC DNA]</scope>
    <source>
        <strain evidence="3 4">SS015</strain>
    </source>
</reference>
<comment type="cofactor">
    <cofactor evidence="2">
        <name>Mg(2+)</name>
        <dbReference type="ChEBI" id="CHEBI:18420"/>
    </cofactor>
    <text evidence="2">Binds 2 magnesium ions per subunit.</text>
</comment>
<feature type="binding site" evidence="2">
    <location>
        <position position="61"/>
    </location>
    <ligand>
        <name>substrate</name>
    </ligand>
</feature>
<feature type="binding site" evidence="2">
    <location>
        <begin position="13"/>
        <end position="16"/>
    </location>
    <ligand>
        <name>substrate</name>
    </ligand>
</feature>
<dbReference type="EMBL" id="VNIB01000002">
    <property type="protein sequence ID" value="TYO99530.1"/>
    <property type="molecule type" value="Genomic_DNA"/>
</dbReference>
<name>A0A5D3WPY4_9BACT</name>
<protein>
    <recommendedName>
        <fullName evidence="2">Isoprenyl transferase</fullName>
        <ecNumber evidence="2">2.5.1.-</ecNumber>
    </recommendedName>
</protein>
<feature type="active site" description="Proton acceptor" evidence="2">
    <location>
        <position position="60"/>
    </location>
</feature>
<dbReference type="InterPro" id="IPR001441">
    <property type="entry name" value="UPP_synth-like"/>
</dbReference>
<evidence type="ECO:0000313" key="3">
    <source>
        <dbReference type="EMBL" id="TYO99530.1"/>
    </source>
</evidence>
<dbReference type="AlphaFoldDB" id="A0A5D3WPY4"/>
<keyword evidence="2" id="KW-0460">Magnesium</keyword>
<feature type="binding site" evidence="2">
    <location>
        <position position="180"/>
    </location>
    <ligand>
        <name>substrate</name>
    </ligand>
</feature>
<comment type="subunit">
    <text evidence="2">Homodimer.</text>
</comment>
<feature type="binding site" evidence="2">
    <location>
        <position position="29"/>
    </location>
    <ligand>
        <name>substrate</name>
    </ligand>
</feature>
<feature type="active site" evidence="2">
    <location>
        <position position="12"/>
    </location>
</feature>
<keyword evidence="4" id="KW-1185">Reference proteome</keyword>
<feature type="binding site" evidence="2">
    <location>
        <position position="199"/>
    </location>
    <ligand>
        <name>Mg(2+)</name>
        <dbReference type="ChEBI" id="CHEBI:18420"/>
    </ligand>
</feature>
<accession>A0A5D3WPY4</accession>
<sequence>MHIPRHLAIIMDGNGRWAEQRHLPRISGHRQGVRVVRDIVKECHRLGIDYLTLYAFSSENWGRPEEEVSALMDLLGRYLQSELELMLKNRISLRVIGELDRLPPGVRSALKETVERTRNNGDMVLTLALSYGARNELVRAVRKIAAKVQAGLLLPGEITERTFADCLDTAGMPDPDLLIRTSGEMRVSNFLLWQLAYAEMVFTPVLWPDFNEDELHRCLEEYSSRERRFGLTHDQVAGLRPEGRRVNH</sequence>
<dbReference type="FunFam" id="3.40.1180.10:FF:000001">
    <property type="entry name" value="(2E,6E)-farnesyl-diphosphate-specific ditrans,polycis-undecaprenyl-diphosphate synthase"/>
    <property type="match status" value="1"/>
</dbReference>
<dbReference type="GO" id="GO:0000287">
    <property type="term" value="F:magnesium ion binding"/>
    <property type="evidence" value="ECO:0007669"/>
    <property type="project" value="UniProtKB-UniRule"/>
</dbReference>
<keyword evidence="1 2" id="KW-0808">Transferase</keyword>
<dbReference type="OrthoDB" id="4191603at2"/>
<evidence type="ECO:0000256" key="1">
    <source>
        <dbReference type="ARBA" id="ARBA00022679"/>
    </source>
</evidence>
<dbReference type="PROSITE" id="PS01066">
    <property type="entry name" value="UPP_SYNTHASE"/>
    <property type="match status" value="1"/>
</dbReference>
<proteinExistence type="inferred from homology"/>
<dbReference type="Gene3D" id="3.40.1180.10">
    <property type="entry name" value="Decaprenyl diphosphate synthase-like"/>
    <property type="match status" value="1"/>
</dbReference>
<feature type="binding site" evidence="2">
    <location>
        <begin position="186"/>
        <end position="188"/>
    </location>
    <ligand>
        <name>substrate</name>
    </ligand>
</feature>
<gene>
    <name evidence="3" type="ORF">EDC39_10252</name>
</gene>
<comment type="caution">
    <text evidence="3">The sequence shown here is derived from an EMBL/GenBank/DDBJ whole genome shotgun (WGS) entry which is preliminary data.</text>
</comment>
<dbReference type="CDD" id="cd00475">
    <property type="entry name" value="Cis_IPPS"/>
    <property type="match status" value="1"/>
</dbReference>
<dbReference type="InterPro" id="IPR018520">
    <property type="entry name" value="UPP_synth-like_CS"/>
</dbReference>
<keyword evidence="2" id="KW-0479">Metal-binding</keyword>
<dbReference type="PANTHER" id="PTHR10291">
    <property type="entry name" value="DEHYDRODOLICHYL DIPHOSPHATE SYNTHASE FAMILY MEMBER"/>
    <property type="match status" value="1"/>
</dbReference>
<dbReference type="SUPFAM" id="SSF64005">
    <property type="entry name" value="Undecaprenyl diphosphate synthase"/>
    <property type="match status" value="1"/>
</dbReference>
<dbReference type="Proteomes" id="UP000324159">
    <property type="component" value="Unassembled WGS sequence"/>
</dbReference>
<evidence type="ECO:0000313" key="4">
    <source>
        <dbReference type="Proteomes" id="UP000324159"/>
    </source>
</evidence>
<organism evidence="3 4">
    <name type="scientific">Geothermobacter ehrlichii</name>
    <dbReference type="NCBI Taxonomy" id="213224"/>
    <lineage>
        <taxon>Bacteria</taxon>
        <taxon>Pseudomonadati</taxon>
        <taxon>Thermodesulfobacteriota</taxon>
        <taxon>Desulfuromonadia</taxon>
        <taxon>Desulfuromonadales</taxon>
        <taxon>Geothermobacteraceae</taxon>
        <taxon>Geothermobacter</taxon>
    </lineage>
</organism>